<dbReference type="AlphaFoldDB" id="A0AA49FKX3"/>
<evidence type="ECO:0000256" key="1">
    <source>
        <dbReference type="ARBA" id="ARBA00022553"/>
    </source>
</evidence>
<dbReference type="InterPro" id="IPR009061">
    <property type="entry name" value="DNA-bd_dom_put_sf"/>
</dbReference>
<dbReference type="InterPro" id="IPR001789">
    <property type="entry name" value="Sig_transdc_resp-reg_receiver"/>
</dbReference>
<dbReference type="SUPFAM" id="SSF46955">
    <property type="entry name" value="Putative DNA-binding domain"/>
    <property type="match status" value="1"/>
</dbReference>
<sequence>MTKLKGYPDREVYCTTREAAEMLHVSLRTVQLWVESGVLRAWKTDGGHRRLPLSSVNEVIQKRMGKVAAPVSPGGDKFDILVLEDDEDMARLYRMTMEAWQLPIRATFVSSVFEALIVIGRGEPDLLITDLRMPEVDGFEIIRLLRNDPALRGLDIVAVTALSKAEIEERGGLPDGITVFTKPVAFDQLLGYVSACLAHRKIREKQPAP</sequence>
<feature type="modified residue" description="4-aspartylphosphate" evidence="2">
    <location>
        <position position="130"/>
    </location>
</feature>
<evidence type="ECO:0000313" key="4">
    <source>
        <dbReference type="EMBL" id="WIM05781.1"/>
    </source>
</evidence>
<dbReference type="Gene3D" id="3.40.50.2300">
    <property type="match status" value="1"/>
</dbReference>
<dbReference type="Gene3D" id="1.10.1660.10">
    <property type="match status" value="1"/>
</dbReference>
<dbReference type="SUPFAM" id="SSF52172">
    <property type="entry name" value="CheY-like"/>
    <property type="match status" value="1"/>
</dbReference>
<organism evidence="4">
    <name type="scientific">Candidatus Nitricoxidivorans perseverans</name>
    <dbReference type="NCBI Taxonomy" id="2975601"/>
    <lineage>
        <taxon>Bacteria</taxon>
        <taxon>Pseudomonadati</taxon>
        <taxon>Pseudomonadota</taxon>
        <taxon>Betaproteobacteria</taxon>
        <taxon>Nitrosomonadales</taxon>
        <taxon>Sterolibacteriaceae</taxon>
        <taxon>Candidatus Nitricoxidivorans</taxon>
    </lineage>
</organism>
<dbReference type="InterPro" id="IPR041657">
    <property type="entry name" value="HTH_17"/>
</dbReference>
<dbReference type="NCBIfam" id="TIGR01764">
    <property type="entry name" value="excise"/>
    <property type="match status" value="1"/>
</dbReference>
<dbReference type="SMART" id="SM00448">
    <property type="entry name" value="REC"/>
    <property type="match status" value="1"/>
</dbReference>
<reference evidence="4" key="1">
    <citation type="journal article" date="2023" name="Nat. Microbiol.">
        <title>Enrichment and characterization of a nitric oxide-reducing microbial community in a continuous bioreactor.</title>
        <authorList>
            <person name="Garrido-Amador P."/>
            <person name="Stortenbeker N."/>
            <person name="Wessels H.J.C.T."/>
            <person name="Speth D.R."/>
            <person name="Garcia-Heredia I."/>
            <person name="Kartal B."/>
        </authorList>
    </citation>
    <scope>NUCLEOTIDE SEQUENCE</scope>
    <source>
        <strain evidence="4">MAG1</strain>
    </source>
</reference>
<dbReference type="InterPro" id="IPR050595">
    <property type="entry name" value="Bact_response_regulator"/>
</dbReference>
<evidence type="ECO:0000256" key="2">
    <source>
        <dbReference type="PROSITE-ProRule" id="PRU00169"/>
    </source>
</evidence>
<accession>A0AA49FKX3</accession>
<protein>
    <submittedName>
        <fullName evidence="4">Response regulator</fullName>
    </submittedName>
</protein>
<dbReference type="KEGG" id="npv:OHM77_00400"/>
<dbReference type="Proteomes" id="UP001234916">
    <property type="component" value="Chromosome"/>
</dbReference>
<evidence type="ECO:0000259" key="3">
    <source>
        <dbReference type="PROSITE" id="PS50110"/>
    </source>
</evidence>
<dbReference type="Pfam" id="PF00072">
    <property type="entry name" value="Response_reg"/>
    <property type="match status" value="1"/>
</dbReference>
<proteinExistence type="predicted"/>
<dbReference type="InterPro" id="IPR010093">
    <property type="entry name" value="SinI_DNA-bd"/>
</dbReference>
<dbReference type="CDD" id="cd04762">
    <property type="entry name" value="HTH_MerR-trunc"/>
    <property type="match status" value="1"/>
</dbReference>
<feature type="domain" description="Response regulatory" evidence="3">
    <location>
        <begin position="79"/>
        <end position="197"/>
    </location>
</feature>
<dbReference type="GO" id="GO:0000160">
    <property type="term" value="P:phosphorelay signal transduction system"/>
    <property type="evidence" value="ECO:0007669"/>
    <property type="project" value="InterPro"/>
</dbReference>
<dbReference type="PROSITE" id="PS50110">
    <property type="entry name" value="RESPONSE_REGULATORY"/>
    <property type="match status" value="1"/>
</dbReference>
<dbReference type="EMBL" id="CP107246">
    <property type="protein sequence ID" value="WIM05781.1"/>
    <property type="molecule type" value="Genomic_DNA"/>
</dbReference>
<keyword evidence="1 2" id="KW-0597">Phosphoprotein</keyword>
<gene>
    <name evidence="4" type="ORF">OHM77_00400</name>
</gene>
<dbReference type="PANTHER" id="PTHR44591:SF23">
    <property type="entry name" value="CHEY SUBFAMILY"/>
    <property type="match status" value="1"/>
</dbReference>
<dbReference type="Pfam" id="PF12728">
    <property type="entry name" value="HTH_17"/>
    <property type="match status" value="1"/>
</dbReference>
<dbReference type="PANTHER" id="PTHR44591">
    <property type="entry name" value="STRESS RESPONSE REGULATOR PROTEIN 1"/>
    <property type="match status" value="1"/>
</dbReference>
<dbReference type="GO" id="GO:0003677">
    <property type="term" value="F:DNA binding"/>
    <property type="evidence" value="ECO:0007669"/>
    <property type="project" value="InterPro"/>
</dbReference>
<dbReference type="InterPro" id="IPR011006">
    <property type="entry name" value="CheY-like_superfamily"/>
</dbReference>
<name>A0AA49FKX3_9PROT</name>